<comment type="caution">
    <text evidence="1">The sequence shown here is derived from an EMBL/GenBank/DDBJ whole genome shotgun (WGS) entry which is preliminary data.</text>
</comment>
<reference evidence="1 2" key="1">
    <citation type="journal article" date="2024" name="Ann. Entomol. Soc. Am.">
        <title>Genomic analyses of the southern and eastern yellowjacket wasps (Hymenoptera: Vespidae) reveal evolutionary signatures of social life.</title>
        <authorList>
            <person name="Catto M.A."/>
            <person name="Caine P.B."/>
            <person name="Orr S.E."/>
            <person name="Hunt B.G."/>
            <person name="Goodisman M.A.D."/>
        </authorList>
    </citation>
    <scope>NUCLEOTIDE SEQUENCE [LARGE SCALE GENOMIC DNA]</scope>
    <source>
        <strain evidence="1">233</strain>
        <tissue evidence="1">Head and thorax</tissue>
    </source>
</reference>
<name>A0ABD2AKN1_VESSQ</name>
<keyword evidence="2" id="KW-1185">Reference proteome</keyword>
<proteinExistence type="predicted"/>
<dbReference type="AlphaFoldDB" id="A0ABD2AKN1"/>
<accession>A0ABD2AKN1</accession>
<protein>
    <submittedName>
        <fullName evidence="1">Uncharacterized protein</fullName>
    </submittedName>
</protein>
<evidence type="ECO:0000313" key="2">
    <source>
        <dbReference type="Proteomes" id="UP001607302"/>
    </source>
</evidence>
<organism evidence="1 2">
    <name type="scientific">Vespula squamosa</name>
    <name type="common">Southern yellow jacket</name>
    <name type="synonym">Wasp</name>
    <dbReference type="NCBI Taxonomy" id="30214"/>
    <lineage>
        <taxon>Eukaryota</taxon>
        <taxon>Metazoa</taxon>
        <taxon>Ecdysozoa</taxon>
        <taxon>Arthropoda</taxon>
        <taxon>Hexapoda</taxon>
        <taxon>Insecta</taxon>
        <taxon>Pterygota</taxon>
        <taxon>Neoptera</taxon>
        <taxon>Endopterygota</taxon>
        <taxon>Hymenoptera</taxon>
        <taxon>Apocrita</taxon>
        <taxon>Aculeata</taxon>
        <taxon>Vespoidea</taxon>
        <taxon>Vespidae</taxon>
        <taxon>Vespinae</taxon>
        <taxon>Vespula</taxon>
    </lineage>
</organism>
<dbReference type="Proteomes" id="UP001607302">
    <property type="component" value="Unassembled WGS sequence"/>
</dbReference>
<evidence type="ECO:0000313" key="1">
    <source>
        <dbReference type="EMBL" id="KAL2720892.1"/>
    </source>
</evidence>
<dbReference type="EMBL" id="JAUDFV010000144">
    <property type="protein sequence ID" value="KAL2720892.1"/>
    <property type="molecule type" value="Genomic_DNA"/>
</dbReference>
<sequence>MVEIFYLTSYKVNNASEKWRVHPEIARADNFCDSITKDDTKKKKLDTINDKIKLTYVRRLLNLNY</sequence>
<gene>
    <name evidence="1" type="ORF">V1478_009938</name>
</gene>